<dbReference type="Gene3D" id="1.10.760.10">
    <property type="entry name" value="Cytochrome c-like domain"/>
    <property type="match status" value="1"/>
</dbReference>
<organism evidence="6 7">
    <name type="scientific">Paraburkholderia phenoliruptrix</name>
    <dbReference type="NCBI Taxonomy" id="252970"/>
    <lineage>
        <taxon>Bacteria</taxon>
        <taxon>Pseudomonadati</taxon>
        <taxon>Pseudomonadota</taxon>
        <taxon>Betaproteobacteria</taxon>
        <taxon>Burkholderiales</taxon>
        <taxon>Burkholderiaceae</taxon>
        <taxon>Paraburkholderia</taxon>
    </lineage>
</organism>
<dbReference type="PANTHER" id="PTHR35008">
    <property type="entry name" value="BLL4482 PROTEIN-RELATED"/>
    <property type="match status" value="1"/>
</dbReference>
<dbReference type="InterPro" id="IPR051459">
    <property type="entry name" value="Cytochrome_c-type_DH"/>
</dbReference>
<dbReference type="GO" id="GO:0009055">
    <property type="term" value="F:electron transfer activity"/>
    <property type="evidence" value="ECO:0007669"/>
    <property type="project" value="InterPro"/>
</dbReference>
<evidence type="ECO:0000256" key="2">
    <source>
        <dbReference type="ARBA" id="ARBA00022723"/>
    </source>
</evidence>
<dbReference type="PROSITE" id="PS51007">
    <property type="entry name" value="CYTC"/>
    <property type="match status" value="1"/>
</dbReference>
<keyword evidence="3 4" id="KW-0408">Iron</keyword>
<dbReference type="Pfam" id="PF00034">
    <property type="entry name" value="Cytochrom_C"/>
    <property type="match status" value="1"/>
</dbReference>
<dbReference type="EC" id="1.1.5.5" evidence="6"/>
<keyword evidence="2 4" id="KW-0479">Metal-binding</keyword>
<protein>
    <submittedName>
        <fullName evidence="6">Alcohol dehydrogenase (Quinone), cytochrome c subunit</fullName>
        <ecNumber evidence="6">1.1.5.5</ecNumber>
    </submittedName>
</protein>
<dbReference type="GO" id="GO:0020037">
    <property type="term" value="F:heme binding"/>
    <property type="evidence" value="ECO:0007669"/>
    <property type="project" value="InterPro"/>
</dbReference>
<dbReference type="Proteomes" id="UP000494102">
    <property type="component" value="Unassembled WGS sequence"/>
</dbReference>
<dbReference type="InterPro" id="IPR009056">
    <property type="entry name" value="Cyt_c-like_dom"/>
</dbReference>
<evidence type="ECO:0000256" key="1">
    <source>
        <dbReference type="ARBA" id="ARBA00022617"/>
    </source>
</evidence>
<dbReference type="GO" id="GO:0046872">
    <property type="term" value="F:metal ion binding"/>
    <property type="evidence" value="ECO:0007669"/>
    <property type="project" value="UniProtKB-KW"/>
</dbReference>
<dbReference type="GO" id="GO:0016491">
    <property type="term" value="F:oxidoreductase activity"/>
    <property type="evidence" value="ECO:0007669"/>
    <property type="project" value="UniProtKB-KW"/>
</dbReference>
<sequence>MLIVERCLTPVSGTPRGRRAVRLSCDAASRTGDRAAIAGYLKNSPPRAPNGHFDVDSRAARQTVRALRTGDVERPGAGIYATYCARCHRMDGAGERQKYPRLAGNPAVLGASSASLVRLLAEGGESPRTQGGPEPHKMPSFANRLTTNEMAQVLTFVRNTWGNAAAPVTSRDVSKVRAALGK</sequence>
<accession>A0A6J5K1X5</accession>
<dbReference type="EMBL" id="CADILN010000002">
    <property type="protein sequence ID" value="CAB4048139.1"/>
    <property type="molecule type" value="Genomic_DNA"/>
</dbReference>
<evidence type="ECO:0000259" key="5">
    <source>
        <dbReference type="PROSITE" id="PS51007"/>
    </source>
</evidence>
<feature type="domain" description="Cytochrome c" evidence="5">
    <location>
        <begin position="71"/>
        <end position="161"/>
    </location>
</feature>
<gene>
    <name evidence="6" type="primary">adhB_2</name>
    <name evidence="6" type="ORF">LMG9964_01773</name>
</gene>
<dbReference type="PANTHER" id="PTHR35008:SF8">
    <property type="entry name" value="ALCOHOL DEHYDROGENASE CYTOCHROME C SUBUNIT"/>
    <property type="match status" value="1"/>
</dbReference>
<keyword evidence="1 4" id="KW-0349">Heme</keyword>
<dbReference type="SUPFAM" id="SSF46626">
    <property type="entry name" value="Cytochrome c"/>
    <property type="match status" value="1"/>
</dbReference>
<evidence type="ECO:0000256" key="3">
    <source>
        <dbReference type="ARBA" id="ARBA00023004"/>
    </source>
</evidence>
<evidence type="ECO:0000313" key="7">
    <source>
        <dbReference type="Proteomes" id="UP000494102"/>
    </source>
</evidence>
<dbReference type="AlphaFoldDB" id="A0A6J5K1X5"/>
<dbReference type="InterPro" id="IPR036909">
    <property type="entry name" value="Cyt_c-like_dom_sf"/>
</dbReference>
<reference evidence="6 7" key="1">
    <citation type="submission" date="2020-04" db="EMBL/GenBank/DDBJ databases">
        <authorList>
            <person name="De Canck E."/>
        </authorList>
    </citation>
    <scope>NUCLEOTIDE SEQUENCE [LARGE SCALE GENOMIC DNA]</scope>
    <source>
        <strain evidence="6 7">LMG 9964</strain>
    </source>
</reference>
<name>A0A6J5K1X5_9BURK</name>
<proteinExistence type="predicted"/>
<evidence type="ECO:0000313" key="6">
    <source>
        <dbReference type="EMBL" id="CAB4048139.1"/>
    </source>
</evidence>
<keyword evidence="6" id="KW-0560">Oxidoreductase</keyword>
<evidence type="ECO:0000256" key="4">
    <source>
        <dbReference type="PROSITE-ProRule" id="PRU00433"/>
    </source>
</evidence>